<organism evidence="12 13">
    <name type="scientific">Microbacterium oleivorans</name>
    <dbReference type="NCBI Taxonomy" id="273677"/>
    <lineage>
        <taxon>Bacteria</taxon>
        <taxon>Bacillati</taxon>
        <taxon>Actinomycetota</taxon>
        <taxon>Actinomycetes</taxon>
        <taxon>Micrococcales</taxon>
        <taxon>Microbacteriaceae</taxon>
        <taxon>Microbacterium</taxon>
    </lineage>
</organism>
<evidence type="ECO:0000256" key="1">
    <source>
        <dbReference type="ARBA" id="ARBA00004141"/>
    </source>
</evidence>
<sequence>MSTASVAPGRAVAPGHAVAPGTAVAIVWVVAGVVGWVVSFLLYHEYIGQLTGAEAMISCDISPIVTCGPNLLSPGGNLLGFSNSIIGIVLFPGAVFAGVSSLAAPAGLRRWYWRVYALFVAAAVVLVHVFAYRSVFEYGSLCPWCMVVWLVTIPLFWTTAGWSLRAGIWGRRVESLGAVILAWTPLIVVLDYLVIAVAAQLRLDVLGSL</sequence>
<keyword evidence="5 10" id="KW-1133">Transmembrane helix</keyword>
<evidence type="ECO:0000256" key="3">
    <source>
        <dbReference type="ARBA" id="ARBA00022692"/>
    </source>
</evidence>
<keyword evidence="4" id="KW-0874">Quinone</keyword>
<feature type="transmembrane region" description="Helical" evidence="10">
    <location>
        <begin position="111"/>
        <end position="132"/>
    </location>
</feature>
<feature type="transmembrane region" description="Helical" evidence="10">
    <location>
        <begin position="78"/>
        <end position="99"/>
    </location>
</feature>
<dbReference type="GO" id="GO:0016491">
    <property type="term" value="F:oxidoreductase activity"/>
    <property type="evidence" value="ECO:0007669"/>
    <property type="project" value="UniProtKB-KW"/>
</dbReference>
<dbReference type="InterPro" id="IPR038354">
    <property type="entry name" value="VKOR_sf"/>
</dbReference>
<gene>
    <name evidence="12" type="ORF">HW566_11600</name>
</gene>
<keyword evidence="8" id="KW-1015">Disulfide bond</keyword>
<keyword evidence="9" id="KW-0676">Redox-active center</keyword>
<dbReference type="RefSeq" id="WP_178013050.1">
    <property type="nucleotide sequence ID" value="NZ_CP058316.1"/>
</dbReference>
<evidence type="ECO:0000313" key="13">
    <source>
        <dbReference type="Proteomes" id="UP000509638"/>
    </source>
</evidence>
<keyword evidence="6" id="KW-0560">Oxidoreductase</keyword>
<feature type="domain" description="Vitamin K epoxide reductase" evidence="11">
    <location>
        <begin position="21"/>
        <end position="163"/>
    </location>
</feature>
<protein>
    <submittedName>
        <fullName evidence="12">Vitamin K epoxide reductase</fullName>
    </submittedName>
</protein>
<evidence type="ECO:0000313" key="12">
    <source>
        <dbReference type="EMBL" id="QLD12360.1"/>
    </source>
</evidence>
<evidence type="ECO:0000256" key="7">
    <source>
        <dbReference type="ARBA" id="ARBA00023136"/>
    </source>
</evidence>
<evidence type="ECO:0000256" key="6">
    <source>
        <dbReference type="ARBA" id="ARBA00023002"/>
    </source>
</evidence>
<dbReference type="SMART" id="SM00756">
    <property type="entry name" value="VKc"/>
    <property type="match status" value="1"/>
</dbReference>
<reference evidence="12 13" key="1">
    <citation type="submission" date="2020-06" db="EMBL/GenBank/DDBJ databases">
        <authorList>
            <person name="Jo H."/>
        </authorList>
    </citation>
    <scope>NUCLEOTIDE SEQUENCE [LARGE SCALE GENOMIC DNA]</scope>
    <source>
        <strain evidence="12 13">I46</strain>
    </source>
</reference>
<comment type="subcellular location">
    <subcellularLocation>
        <location evidence="1">Membrane</location>
        <topology evidence="1">Multi-pass membrane protein</topology>
    </subcellularLocation>
</comment>
<evidence type="ECO:0000256" key="2">
    <source>
        <dbReference type="ARBA" id="ARBA00006214"/>
    </source>
</evidence>
<keyword evidence="7 10" id="KW-0472">Membrane</keyword>
<dbReference type="Proteomes" id="UP000509638">
    <property type="component" value="Chromosome"/>
</dbReference>
<evidence type="ECO:0000259" key="11">
    <source>
        <dbReference type="SMART" id="SM00756"/>
    </source>
</evidence>
<dbReference type="Gene3D" id="1.20.1440.130">
    <property type="entry name" value="VKOR domain"/>
    <property type="match status" value="1"/>
</dbReference>
<feature type="transmembrane region" description="Helical" evidence="10">
    <location>
        <begin position="176"/>
        <end position="199"/>
    </location>
</feature>
<dbReference type="GO" id="GO:0048038">
    <property type="term" value="F:quinone binding"/>
    <property type="evidence" value="ECO:0007669"/>
    <property type="project" value="UniProtKB-KW"/>
</dbReference>
<evidence type="ECO:0000256" key="8">
    <source>
        <dbReference type="ARBA" id="ARBA00023157"/>
    </source>
</evidence>
<comment type="similarity">
    <text evidence="2">Belongs to the VKOR family.</text>
</comment>
<feature type="transmembrane region" description="Helical" evidence="10">
    <location>
        <begin position="23"/>
        <end position="43"/>
    </location>
</feature>
<keyword evidence="3 10" id="KW-0812">Transmembrane</keyword>
<proteinExistence type="inferred from homology"/>
<dbReference type="GO" id="GO:0016020">
    <property type="term" value="C:membrane"/>
    <property type="evidence" value="ECO:0007669"/>
    <property type="project" value="UniProtKB-SubCell"/>
</dbReference>
<accession>A0A7D5JDW8</accession>
<name>A0A7D5JDW8_9MICO</name>
<evidence type="ECO:0000256" key="5">
    <source>
        <dbReference type="ARBA" id="ARBA00022989"/>
    </source>
</evidence>
<evidence type="ECO:0000256" key="4">
    <source>
        <dbReference type="ARBA" id="ARBA00022719"/>
    </source>
</evidence>
<dbReference type="EMBL" id="CP058316">
    <property type="protein sequence ID" value="QLD12360.1"/>
    <property type="molecule type" value="Genomic_DNA"/>
</dbReference>
<dbReference type="Pfam" id="PF07884">
    <property type="entry name" value="VKOR"/>
    <property type="match status" value="1"/>
</dbReference>
<feature type="transmembrane region" description="Helical" evidence="10">
    <location>
        <begin position="138"/>
        <end position="164"/>
    </location>
</feature>
<evidence type="ECO:0000256" key="10">
    <source>
        <dbReference type="SAM" id="Phobius"/>
    </source>
</evidence>
<dbReference type="AlphaFoldDB" id="A0A7D5JDW8"/>
<evidence type="ECO:0000256" key="9">
    <source>
        <dbReference type="ARBA" id="ARBA00023284"/>
    </source>
</evidence>
<dbReference type="InterPro" id="IPR012932">
    <property type="entry name" value="VKOR"/>
</dbReference>